<gene>
    <name evidence="5" type="ORF">GCM10010315_11270</name>
</gene>
<dbReference type="Pfam" id="PF20703">
    <property type="entry name" value="nSTAND1"/>
    <property type="match status" value="1"/>
</dbReference>
<dbReference type="InterPro" id="IPR001387">
    <property type="entry name" value="Cro/C1-type_HTH"/>
</dbReference>
<dbReference type="Gene3D" id="1.10.260.40">
    <property type="entry name" value="lambda repressor-like DNA-binding domains"/>
    <property type="match status" value="1"/>
</dbReference>
<dbReference type="Pfam" id="PF13560">
    <property type="entry name" value="HTH_31"/>
    <property type="match status" value="1"/>
</dbReference>
<keyword evidence="2" id="KW-0677">Repeat</keyword>
<evidence type="ECO:0000256" key="2">
    <source>
        <dbReference type="ARBA" id="ARBA00022737"/>
    </source>
</evidence>
<dbReference type="InterPro" id="IPR036322">
    <property type="entry name" value="WD40_repeat_dom_sf"/>
</dbReference>
<dbReference type="CDD" id="cd00093">
    <property type="entry name" value="HTH_XRE"/>
    <property type="match status" value="1"/>
</dbReference>
<dbReference type="SUPFAM" id="SSF50978">
    <property type="entry name" value="WD40 repeat-like"/>
    <property type="match status" value="2"/>
</dbReference>
<feature type="repeat" description="WD" evidence="3">
    <location>
        <begin position="724"/>
        <end position="765"/>
    </location>
</feature>
<organism evidence="5 6">
    <name type="scientific">Streptomyces luteosporeus</name>
    <dbReference type="NCBI Taxonomy" id="173856"/>
    <lineage>
        <taxon>Bacteria</taxon>
        <taxon>Bacillati</taxon>
        <taxon>Actinomycetota</taxon>
        <taxon>Actinomycetes</taxon>
        <taxon>Kitasatosporales</taxon>
        <taxon>Streptomycetaceae</taxon>
        <taxon>Streptomyces</taxon>
    </lineage>
</organism>
<feature type="repeat" description="WD" evidence="3">
    <location>
        <begin position="808"/>
        <end position="849"/>
    </location>
</feature>
<dbReference type="InterPro" id="IPR020472">
    <property type="entry name" value="WD40_PAC1"/>
</dbReference>
<protein>
    <recommendedName>
        <fullName evidence="4">HTH cro/C1-type domain-containing protein</fullName>
    </recommendedName>
</protein>
<feature type="repeat" description="WD" evidence="3">
    <location>
        <begin position="682"/>
        <end position="723"/>
    </location>
</feature>
<dbReference type="CDD" id="cd00200">
    <property type="entry name" value="WD40"/>
    <property type="match status" value="2"/>
</dbReference>
<dbReference type="SMART" id="SM00320">
    <property type="entry name" value="WD40"/>
    <property type="match status" value="14"/>
</dbReference>
<evidence type="ECO:0000313" key="5">
    <source>
        <dbReference type="EMBL" id="GAA2710761.1"/>
    </source>
</evidence>
<feature type="repeat" description="WD" evidence="3">
    <location>
        <begin position="1150"/>
        <end position="1191"/>
    </location>
</feature>
<feature type="repeat" description="WD" evidence="3">
    <location>
        <begin position="1066"/>
        <end position="1107"/>
    </location>
</feature>
<evidence type="ECO:0000259" key="4">
    <source>
        <dbReference type="PROSITE" id="PS50943"/>
    </source>
</evidence>
<feature type="repeat" description="WD" evidence="3">
    <location>
        <begin position="766"/>
        <end position="807"/>
    </location>
</feature>
<dbReference type="PROSITE" id="PS50943">
    <property type="entry name" value="HTH_CROC1"/>
    <property type="match status" value="1"/>
</dbReference>
<dbReference type="InterPro" id="IPR001680">
    <property type="entry name" value="WD40_rpt"/>
</dbReference>
<reference evidence="6" key="1">
    <citation type="journal article" date="2019" name="Int. J. Syst. Evol. Microbiol.">
        <title>The Global Catalogue of Microorganisms (GCM) 10K type strain sequencing project: providing services to taxonomists for standard genome sequencing and annotation.</title>
        <authorList>
            <consortium name="The Broad Institute Genomics Platform"/>
            <consortium name="The Broad Institute Genome Sequencing Center for Infectious Disease"/>
            <person name="Wu L."/>
            <person name="Ma J."/>
        </authorList>
    </citation>
    <scope>NUCLEOTIDE SEQUENCE [LARGE SCALE GENOMIC DNA]</scope>
    <source>
        <strain evidence="6">JCM 4542</strain>
    </source>
</reference>
<feature type="repeat" description="WD" evidence="3">
    <location>
        <begin position="640"/>
        <end position="681"/>
    </location>
</feature>
<dbReference type="SUPFAM" id="SSF47413">
    <property type="entry name" value="lambda repressor-like DNA-binding domains"/>
    <property type="match status" value="1"/>
</dbReference>
<proteinExistence type="predicted"/>
<keyword evidence="6" id="KW-1185">Reference proteome</keyword>
<dbReference type="PRINTS" id="PR00320">
    <property type="entry name" value="GPROTEINBRPT"/>
</dbReference>
<dbReference type="PROSITE" id="PS00678">
    <property type="entry name" value="WD_REPEATS_1"/>
    <property type="match status" value="7"/>
</dbReference>
<dbReference type="InterPro" id="IPR019775">
    <property type="entry name" value="WD40_repeat_CS"/>
</dbReference>
<dbReference type="SMART" id="SM00530">
    <property type="entry name" value="HTH_XRE"/>
    <property type="match status" value="1"/>
</dbReference>
<dbReference type="InterPro" id="IPR049052">
    <property type="entry name" value="nSTAND1"/>
</dbReference>
<dbReference type="EMBL" id="BAAASL010000003">
    <property type="protein sequence ID" value="GAA2710761.1"/>
    <property type="molecule type" value="Genomic_DNA"/>
</dbReference>
<evidence type="ECO:0000313" key="6">
    <source>
        <dbReference type="Proteomes" id="UP001500886"/>
    </source>
</evidence>
<feature type="repeat" description="WD" evidence="3">
    <location>
        <begin position="940"/>
        <end position="981"/>
    </location>
</feature>
<dbReference type="RefSeq" id="WP_344433596.1">
    <property type="nucleotide sequence ID" value="NZ_BAAASL010000003.1"/>
</dbReference>
<dbReference type="Gene3D" id="2.130.10.10">
    <property type="entry name" value="YVTN repeat-like/Quinoprotein amine dehydrogenase"/>
    <property type="match status" value="5"/>
</dbReference>
<name>A0ABP6G1W3_9ACTN</name>
<dbReference type="InterPro" id="IPR050349">
    <property type="entry name" value="WD_LIS1/nudF_dynein_reg"/>
</dbReference>
<feature type="repeat" description="WD" evidence="3">
    <location>
        <begin position="850"/>
        <end position="892"/>
    </location>
</feature>
<feature type="repeat" description="WD" evidence="3">
    <location>
        <begin position="1192"/>
        <end position="1233"/>
    </location>
</feature>
<comment type="caution">
    <text evidence="5">The sequence shown here is derived from an EMBL/GenBank/DDBJ whole genome shotgun (WGS) entry which is preliminary data.</text>
</comment>
<dbReference type="Pfam" id="PF00400">
    <property type="entry name" value="WD40"/>
    <property type="match status" value="12"/>
</dbReference>
<dbReference type="PROSITE" id="PS50082">
    <property type="entry name" value="WD_REPEATS_2"/>
    <property type="match status" value="12"/>
</dbReference>
<accession>A0ABP6G1W3</accession>
<keyword evidence="1 3" id="KW-0853">WD repeat</keyword>
<dbReference type="InterPro" id="IPR015943">
    <property type="entry name" value="WD40/YVTN_repeat-like_dom_sf"/>
</dbReference>
<dbReference type="Proteomes" id="UP001500886">
    <property type="component" value="Unassembled WGS sequence"/>
</dbReference>
<feature type="repeat" description="WD" evidence="3">
    <location>
        <begin position="982"/>
        <end position="1023"/>
    </location>
</feature>
<dbReference type="PROSITE" id="PS50294">
    <property type="entry name" value="WD_REPEATS_REGION"/>
    <property type="match status" value="11"/>
</dbReference>
<sequence length="1258" mass="132754">MEEEDLGTGELLRRLRRDQGMSLAELARRAFYSKGYVSKVENGEKPLTLELSRVCDQVLKTGGTLQKAVLATAKDNGGRKRDTGVCPYPGLSPFGVRDARWFFGRADAVADLVAQLSERLRTPGPLLVTAPSGAGKSSLLRAGLLPALARGVLPAAGSRNWPVALLTPGERPLDALVERISVATGASRRLLEEARRHGADAFAAAVGAALPDEGAALIVVVDQFEETFVLCPDARDRAAFVDALTALTAPRGTGAGALPTALVVLGVRADFYDRCLAFPALAASLQRGHITLGPMGDAQLRDAVTGPAREAGLEVEPGLVEVLLRDIGHLPGRAAPGHAAQGGALPLLSHALLGTWQHRENSTLTVEGYRLTGGVYGAVAATAERAYASLPARQQQAARRVLLHLVQVGDDRETSRPGRRADLVEAGGGADGDAEAVVEAFTRARLLTVDADHVEVAHEALLHAWPRLRQWIEEDRAVLHARQALAEAAAAWEREGRDPSLLHRGSRLAAALEVTGRPSGAAALTATVRTFLEAAVEREQSEKRTEQRRLRNLRTLTAALATLLVLSLVAGAAALHQSRRAEDQRRVAESRELAARATGMLRDQPEAAVLVALSAYRRSPTAEARSSLLSTYAAFPGNQLTSHTDDVFAVAFSPDSRTVATAGDDHTAKLWDTASRRLLATLTGHTDRVRAVAFSPDGHTVATAGRDRTVKLWDVRSRRPIVTLTGHAGAVNGLAFGPDGRTLASAGDDGTVRLWDVAARRAAGVLDNGNGAVWQVAYAPDGRTLAAAYTDQKVRLWDPASRRVTATLGGHTAAVTAVAFSPDGRTLATGGLDRTARLWDRASGRMTATLSGHRDIVWSVAFAPDGRTLATAGYNDDTARLWDTTTHQAVGALTGTGSIPAVAFSPDGRSIATTSTTEQRGTTPVLQLWDASSRQKTGTLVAGGGTATALALSPDRRTLAAGDARGTVVVWDMVAGSVLATLSGPAGAMTSLAFSPDGRALAGTSDDGTARLWETATYRESATLTGHAGAVLATAFSPDGRTLATAGADRSTRLWDVRSHEAIAVLDGEPEAVASLAFSPDGRTLATGNHDAAVRLWDLRTRKVVATLTRSGPMCRTYSLAFSPDGTTLAATSCDVTVWDVAARQRVTRLTGHTETVSHLAYTPDGNTLATAGYDRTVRLWDTRDHQPVATLTGTGGYVSGLAASPSGHTLATVNTDRTVRIWELDPATIADTVCRLSAEHHWDMTLTKLPTKNPCGG</sequence>
<feature type="domain" description="HTH cro/C1-type" evidence="4">
    <location>
        <begin position="12"/>
        <end position="51"/>
    </location>
</feature>
<feature type="repeat" description="WD" evidence="3">
    <location>
        <begin position="1024"/>
        <end position="1065"/>
    </location>
</feature>
<dbReference type="InterPro" id="IPR027417">
    <property type="entry name" value="P-loop_NTPase"/>
</dbReference>
<dbReference type="InterPro" id="IPR010982">
    <property type="entry name" value="Lambda_DNA-bd_dom_sf"/>
</dbReference>
<evidence type="ECO:0000256" key="3">
    <source>
        <dbReference type="PROSITE-ProRule" id="PRU00221"/>
    </source>
</evidence>
<dbReference type="PANTHER" id="PTHR44129">
    <property type="entry name" value="WD REPEAT-CONTAINING PROTEIN POP1"/>
    <property type="match status" value="1"/>
</dbReference>
<dbReference type="SUPFAM" id="SSF52540">
    <property type="entry name" value="P-loop containing nucleoside triphosphate hydrolases"/>
    <property type="match status" value="1"/>
</dbReference>
<evidence type="ECO:0000256" key="1">
    <source>
        <dbReference type="ARBA" id="ARBA00022574"/>
    </source>
</evidence>